<reference evidence="1 2" key="1">
    <citation type="submission" date="2023-04" db="EMBL/GenBank/DDBJ databases">
        <title>Forest soil microbial communities from Buena Vista Peninsula, Colon Province, Panama.</title>
        <authorList>
            <person name="Bouskill N."/>
        </authorList>
    </citation>
    <scope>NUCLEOTIDE SEQUENCE [LARGE SCALE GENOMIC DNA]</scope>
    <source>
        <strain evidence="1 2">CFH S0262</strain>
    </source>
</reference>
<evidence type="ECO:0000313" key="1">
    <source>
        <dbReference type="EMBL" id="MDH6282587.1"/>
    </source>
</evidence>
<keyword evidence="2" id="KW-1185">Reference proteome</keyword>
<gene>
    <name evidence="1" type="ORF">M2280_003818</name>
</gene>
<dbReference type="EMBL" id="JARXVC010000010">
    <property type="protein sequence ID" value="MDH6282587.1"/>
    <property type="molecule type" value="Genomic_DNA"/>
</dbReference>
<proteinExistence type="predicted"/>
<name>A0ABT6ME37_9NOCA</name>
<accession>A0ABT6ME37</accession>
<dbReference type="Proteomes" id="UP001160334">
    <property type="component" value="Unassembled WGS sequence"/>
</dbReference>
<evidence type="ECO:0000313" key="2">
    <source>
        <dbReference type="Proteomes" id="UP001160334"/>
    </source>
</evidence>
<dbReference type="RefSeq" id="WP_280761883.1">
    <property type="nucleotide sequence ID" value="NZ_JARXVC010000010.1"/>
</dbReference>
<organism evidence="1 2">
    <name type="scientific">Prescottella agglutinans</name>
    <dbReference type="NCBI Taxonomy" id="1644129"/>
    <lineage>
        <taxon>Bacteria</taxon>
        <taxon>Bacillati</taxon>
        <taxon>Actinomycetota</taxon>
        <taxon>Actinomycetes</taxon>
        <taxon>Mycobacteriales</taxon>
        <taxon>Nocardiaceae</taxon>
        <taxon>Prescottella</taxon>
    </lineage>
</organism>
<protein>
    <submittedName>
        <fullName evidence="1">Uncharacterized protein</fullName>
    </submittedName>
</protein>
<comment type="caution">
    <text evidence="1">The sequence shown here is derived from an EMBL/GenBank/DDBJ whole genome shotgun (WGS) entry which is preliminary data.</text>
</comment>
<sequence length="71" mass="8408">MPGYVIEFNRRTRERRVHVFGDHRDAMRYRLRLEAERSDGDIEIAALISRSLETLQRTHSRYFTGKELASA</sequence>